<reference evidence="1" key="1">
    <citation type="submission" date="2015-12" db="EMBL/GenBank/DDBJ databases">
        <title>De novo transcriptome assembly of four potential Pierce s Disease insect vectors from Arizona vineyards.</title>
        <authorList>
            <person name="Tassone E.E."/>
        </authorList>
    </citation>
    <scope>NUCLEOTIDE SEQUENCE</scope>
</reference>
<dbReference type="EMBL" id="GEDC01000708">
    <property type="protein sequence ID" value="JAS36590.1"/>
    <property type="molecule type" value="Transcribed_RNA"/>
</dbReference>
<evidence type="ECO:0000313" key="1">
    <source>
        <dbReference type="EMBL" id="JAS36590.1"/>
    </source>
</evidence>
<dbReference type="PANTHER" id="PTHR10612">
    <property type="entry name" value="APOLIPOPROTEIN D"/>
    <property type="match status" value="1"/>
</dbReference>
<dbReference type="InterPro" id="IPR012674">
    <property type="entry name" value="Calycin"/>
</dbReference>
<feature type="non-terminal residue" evidence="1">
    <location>
        <position position="1"/>
    </location>
</feature>
<dbReference type="GO" id="GO:0005737">
    <property type="term" value="C:cytoplasm"/>
    <property type="evidence" value="ECO:0007669"/>
    <property type="project" value="TreeGrafter"/>
</dbReference>
<dbReference type="GO" id="GO:0000302">
    <property type="term" value="P:response to reactive oxygen species"/>
    <property type="evidence" value="ECO:0007669"/>
    <property type="project" value="TreeGrafter"/>
</dbReference>
<gene>
    <name evidence="1" type="ORF">g.6561</name>
</gene>
<dbReference type="AlphaFoldDB" id="A0A1B6EFA9"/>
<dbReference type="SUPFAM" id="SSF50814">
    <property type="entry name" value="Lipocalins"/>
    <property type="match status" value="1"/>
</dbReference>
<dbReference type="GO" id="GO:0006629">
    <property type="term" value="P:lipid metabolic process"/>
    <property type="evidence" value="ECO:0007669"/>
    <property type="project" value="TreeGrafter"/>
</dbReference>
<dbReference type="PANTHER" id="PTHR10612:SF34">
    <property type="entry name" value="APOLIPOPROTEIN D"/>
    <property type="match status" value="1"/>
</dbReference>
<organism evidence="1">
    <name type="scientific">Clastoptera arizonana</name>
    <name type="common">Arizona spittle bug</name>
    <dbReference type="NCBI Taxonomy" id="38151"/>
    <lineage>
        <taxon>Eukaryota</taxon>
        <taxon>Metazoa</taxon>
        <taxon>Ecdysozoa</taxon>
        <taxon>Arthropoda</taxon>
        <taxon>Hexapoda</taxon>
        <taxon>Insecta</taxon>
        <taxon>Pterygota</taxon>
        <taxon>Neoptera</taxon>
        <taxon>Paraneoptera</taxon>
        <taxon>Hemiptera</taxon>
        <taxon>Auchenorrhyncha</taxon>
        <taxon>Cercopoidea</taxon>
        <taxon>Clastopteridae</taxon>
        <taxon>Clastoptera</taxon>
    </lineage>
</organism>
<accession>A0A1B6EFA9</accession>
<dbReference type="CDD" id="cd00301">
    <property type="entry name" value="lipocalin_FABP"/>
    <property type="match status" value="1"/>
</dbReference>
<dbReference type="Gene3D" id="2.40.128.20">
    <property type="match status" value="1"/>
</dbReference>
<protein>
    <recommendedName>
        <fullName evidence="2">Lipocalin/cytosolic fatty-acid binding domain-containing protein</fullName>
    </recommendedName>
</protein>
<sequence>DTCKKPLPVDNFDMKKFSGDWFVSAYDISSATDSKKYKGSRCAAIHFHFDNPEPQPNKWDVDLIVGNNTPVVGGSYYREDLNKGLIKLKFPARHLEYDYYITCTDYTSYAATYCCDQITPDIISEYVFVLVRDHKVFDKIKDSEEFRKCYNGIITKPVSEIQYIPHDNCPAHSHGN</sequence>
<name>A0A1B6EFA9_9HEMI</name>
<evidence type="ECO:0008006" key="2">
    <source>
        <dbReference type="Google" id="ProtNLM"/>
    </source>
</evidence>
<proteinExistence type="predicted"/>